<evidence type="ECO:0000313" key="1">
    <source>
        <dbReference type="EMBL" id="TDH65610.1"/>
    </source>
</evidence>
<reference evidence="1 2" key="1">
    <citation type="journal article" date="2021" name="Genome Biol.">
        <title>AFLAP: assembly-free linkage analysis pipeline using k-mers from genome sequencing data.</title>
        <authorList>
            <person name="Fletcher K."/>
            <person name="Zhang L."/>
            <person name="Gil J."/>
            <person name="Han R."/>
            <person name="Cavanaugh K."/>
            <person name="Michelmore R."/>
        </authorList>
    </citation>
    <scope>NUCLEOTIDE SEQUENCE [LARGE SCALE GENOMIC DNA]</scope>
    <source>
        <strain evidence="1 2">SF5</strain>
    </source>
</reference>
<dbReference type="EMBL" id="SHOA02000001">
    <property type="protein sequence ID" value="TDH65610.1"/>
    <property type="molecule type" value="Genomic_DNA"/>
</dbReference>
<sequence>MAIQSLIPWLDRSQELRELELARIYCVSGFHLHLSAKQLTKVVIRQCYQMQEPALVAPKIETLVIEHCPMTRFHPDTHLPQLKKLLLSSRNFTALHSRILVEEMHLRSPALMDLSFAGCSRLEEVTIEAEEIPALRRLDCSGCPMLSRVHVTSKLLKNLNLSCNDSLQCVVLNVESMENLDLSFLKNLTNLSISSPSLRRLNLQGCCRLQRDTISINLSKLHSAKLHGTTLKARDF</sequence>
<gene>
    <name evidence="1" type="ORF">CCR75_000697</name>
</gene>
<proteinExistence type="predicted"/>
<dbReference type="OrthoDB" id="10044893at2759"/>
<dbReference type="AlphaFoldDB" id="A0A976IB62"/>
<dbReference type="KEGG" id="blac:94344474"/>
<dbReference type="RefSeq" id="XP_067815109.1">
    <property type="nucleotide sequence ID" value="XM_067958803.1"/>
</dbReference>
<dbReference type="Gene3D" id="3.80.10.10">
    <property type="entry name" value="Ribonuclease Inhibitor"/>
    <property type="match status" value="1"/>
</dbReference>
<organism evidence="1 2">
    <name type="scientific">Bremia lactucae</name>
    <name type="common">Lettuce downy mildew</name>
    <dbReference type="NCBI Taxonomy" id="4779"/>
    <lineage>
        <taxon>Eukaryota</taxon>
        <taxon>Sar</taxon>
        <taxon>Stramenopiles</taxon>
        <taxon>Oomycota</taxon>
        <taxon>Peronosporomycetes</taxon>
        <taxon>Peronosporales</taxon>
        <taxon>Peronosporaceae</taxon>
        <taxon>Bremia</taxon>
    </lineage>
</organism>
<comment type="caution">
    <text evidence="1">The sequence shown here is derived from an EMBL/GenBank/DDBJ whole genome shotgun (WGS) entry which is preliminary data.</text>
</comment>
<accession>A0A976IB62</accession>
<dbReference type="Proteomes" id="UP000294530">
    <property type="component" value="Unassembled WGS sequence"/>
</dbReference>
<dbReference type="InterPro" id="IPR032675">
    <property type="entry name" value="LRR_dom_sf"/>
</dbReference>
<dbReference type="PANTHER" id="PTHR46433">
    <property type="entry name" value="ANK_REP_REGION DOMAIN-CONTAINING PROTEIN-RELATED"/>
    <property type="match status" value="1"/>
</dbReference>
<evidence type="ECO:0000313" key="2">
    <source>
        <dbReference type="Proteomes" id="UP000294530"/>
    </source>
</evidence>
<dbReference type="GeneID" id="94344474"/>
<name>A0A976IB62_BRELC</name>
<protein>
    <submittedName>
        <fullName evidence="1">Uncharacterized protein</fullName>
    </submittedName>
</protein>
<dbReference type="SUPFAM" id="SSF52058">
    <property type="entry name" value="L domain-like"/>
    <property type="match status" value="1"/>
</dbReference>
<keyword evidence="2" id="KW-1185">Reference proteome</keyword>